<dbReference type="InterPro" id="IPR003591">
    <property type="entry name" value="Leu-rich_rpt_typical-subtyp"/>
</dbReference>
<keyword evidence="5" id="KW-0472">Membrane</keyword>
<dbReference type="Pfam" id="PF13855">
    <property type="entry name" value="LRR_8"/>
    <property type="match status" value="1"/>
</dbReference>
<dbReference type="AlphaFoldDB" id="A0A8T1VMN6"/>
<dbReference type="OrthoDB" id="4062651at2759"/>
<name>A0A8T1VMN6_9STRA</name>
<evidence type="ECO:0000256" key="5">
    <source>
        <dbReference type="SAM" id="Phobius"/>
    </source>
</evidence>
<keyword evidence="5" id="KW-0812">Transmembrane</keyword>
<evidence type="ECO:0000256" key="2">
    <source>
        <dbReference type="ARBA" id="ARBA00022729"/>
    </source>
</evidence>
<organism evidence="6 7">
    <name type="scientific">Phytophthora pseudosyringae</name>
    <dbReference type="NCBI Taxonomy" id="221518"/>
    <lineage>
        <taxon>Eukaryota</taxon>
        <taxon>Sar</taxon>
        <taxon>Stramenopiles</taxon>
        <taxon>Oomycota</taxon>
        <taxon>Peronosporomycetes</taxon>
        <taxon>Peronosporales</taxon>
        <taxon>Peronosporaceae</taxon>
        <taxon>Phytophthora</taxon>
    </lineage>
</organism>
<dbReference type="GO" id="GO:0016020">
    <property type="term" value="C:membrane"/>
    <property type="evidence" value="ECO:0007669"/>
    <property type="project" value="TreeGrafter"/>
</dbReference>
<dbReference type="InterPro" id="IPR052286">
    <property type="entry name" value="Wnt_signaling_inhibitor"/>
</dbReference>
<keyword evidence="2" id="KW-0732">Signal</keyword>
<gene>
    <name evidence="6" type="ORF">PHYPSEUDO_004882</name>
</gene>
<dbReference type="PANTHER" id="PTHR24364:SF18">
    <property type="entry name" value="LP06937P"/>
    <property type="match status" value="1"/>
</dbReference>
<protein>
    <submittedName>
        <fullName evidence="6">Uncharacterized protein</fullName>
    </submittedName>
</protein>
<keyword evidence="3" id="KW-0677">Repeat</keyword>
<keyword evidence="5" id="KW-1133">Transmembrane helix</keyword>
<reference evidence="6" key="1">
    <citation type="submission" date="2021-02" db="EMBL/GenBank/DDBJ databases">
        <authorList>
            <person name="Palmer J.M."/>
        </authorList>
    </citation>
    <scope>NUCLEOTIDE SEQUENCE</scope>
    <source>
        <strain evidence="6">SCRP734</strain>
    </source>
</reference>
<dbReference type="PANTHER" id="PTHR24364">
    <property type="entry name" value="LP06937P"/>
    <property type="match status" value="1"/>
</dbReference>
<sequence length="523" mass="56158">MASAQVSRSSSSSGVLRTGEISSSLTSSSSDNSSSSSTDGDETAAYIARGYASTMEENEQRLTIISDSLLTKRVCAGEPMIILKSSTVHANGACLEAQSRYNLSCSCLSGFANTTAWNFRIRAPDAEPTSPFPTTISDANSVQVNSLMLLDVPSGLLDLKIQGDGSDPVSVNLEKATTGDDDLAIVRSQEVSSLVKVDLFNLDLAQVPVGAGFLPTTLTSLRIRRCNLSSLGQLFLESFTGLESLNLAENKLSSIYSNLQGSAEALNAMTEINLANNSFTEFPYQLFQFPNLQKLDLSGNSITNLTVTSDDLAAISQLSVFQIDTPAGYGGNGNDCEDGEWQEVHNTNFCVVNSTRSYSTPEVVVAESTGDDSTNWAIFVLVAAFGGCFVGFLLFYLASKFVRCQQERQNKAGSSSPDAEDVQTARALDNTTPQAFYNSLHPTLNADLLKDPLIISFRLKYKDLHVGVLALAASCLEGRPENRPSASEVVLTIKELMREIEFGNNPHPAEPDDIVTEGFLSSP</sequence>
<evidence type="ECO:0000256" key="3">
    <source>
        <dbReference type="ARBA" id="ARBA00022737"/>
    </source>
</evidence>
<dbReference type="PROSITE" id="PS51450">
    <property type="entry name" value="LRR"/>
    <property type="match status" value="1"/>
</dbReference>
<dbReference type="EMBL" id="JAGDFM010000209">
    <property type="protein sequence ID" value="KAG7382401.1"/>
    <property type="molecule type" value="Genomic_DNA"/>
</dbReference>
<evidence type="ECO:0000313" key="6">
    <source>
        <dbReference type="EMBL" id="KAG7382401.1"/>
    </source>
</evidence>
<evidence type="ECO:0000256" key="4">
    <source>
        <dbReference type="SAM" id="MobiDB-lite"/>
    </source>
</evidence>
<feature type="region of interest" description="Disordered" evidence="4">
    <location>
        <begin position="504"/>
        <end position="523"/>
    </location>
</feature>
<proteinExistence type="predicted"/>
<keyword evidence="1" id="KW-0433">Leucine-rich repeat</keyword>
<accession>A0A8T1VMN6</accession>
<evidence type="ECO:0000313" key="7">
    <source>
        <dbReference type="Proteomes" id="UP000694044"/>
    </source>
</evidence>
<dbReference type="Proteomes" id="UP000694044">
    <property type="component" value="Unassembled WGS sequence"/>
</dbReference>
<keyword evidence="7" id="KW-1185">Reference proteome</keyword>
<feature type="compositionally biased region" description="Low complexity" evidence="4">
    <location>
        <begin position="22"/>
        <end position="37"/>
    </location>
</feature>
<comment type="caution">
    <text evidence="6">The sequence shown here is derived from an EMBL/GenBank/DDBJ whole genome shotgun (WGS) entry which is preliminary data.</text>
</comment>
<evidence type="ECO:0000256" key="1">
    <source>
        <dbReference type="ARBA" id="ARBA00022614"/>
    </source>
</evidence>
<dbReference type="SMART" id="SM00369">
    <property type="entry name" value="LRR_TYP"/>
    <property type="match status" value="3"/>
</dbReference>
<feature type="transmembrane region" description="Helical" evidence="5">
    <location>
        <begin position="376"/>
        <end position="398"/>
    </location>
</feature>
<dbReference type="InterPro" id="IPR001611">
    <property type="entry name" value="Leu-rich_rpt"/>
</dbReference>
<feature type="region of interest" description="Disordered" evidence="4">
    <location>
        <begin position="1"/>
        <end position="41"/>
    </location>
</feature>